<evidence type="ECO:0000313" key="1">
    <source>
        <dbReference type="EMBL" id="OEV04943.1"/>
    </source>
</evidence>
<dbReference type="EMBL" id="LJGU01000108">
    <property type="protein sequence ID" value="OEV04943.1"/>
    <property type="molecule type" value="Genomic_DNA"/>
</dbReference>
<proteinExistence type="predicted"/>
<dbReference type="STRING" id="1075402.AN216_04825"/>
<name>A0A1E7KLZ5_9ACTN</name>
<dbReference type="InterPro" id="IPR050490">
    <property type="entry name" value="Bact_solute-bd_prot1"/>
</dbReference>
<sequence length="443" mass="47919">MRDVSRRSLLAAGAAGAAAGSVALSGCGTAKGDDGPLRFWNFYGPQNSPDPAVQAQSDWFVAMVDEWNKTHKTQIELTYIPQPIYLNGAKLPTAFAAGTGPDIFMVSPGDFLRYANGGILKDLTDHLKPEVIEDFGDSLESRTIDGRVYALPMEIEPLAIFYDVKAWERAGLSEGDIPTTWDATLDAGDKLRSPTRAGLVFETKPGYYQNFTWYPFMWQGGGEVLDKEGNSAFDSKAARQALGLWQDAVRHGIAPTTPPAANDVISGFKAGNVGMWQQGIWQVASFNSYAPDFEYGVFKLPVPSGGSYTTGLGGWTFGANTQGRDPDGAAEFIAWAIGSMEKHSIQRMTDWCVKAKTDIAPRRTALELGIEQGGYDSPVMKKFKDEIYPAGRAEPRYPPAVYKAISDAIQGTMLGGDGVSGAVDRADQSIEAYLKSYKGADLV</sequence>
<organism evidence="1 2">
    <name type="scientific">Streptomyces oceani</name>
    <dbReference type="NCBI Taxonomy" id="1075402"/>
    <lineage>
        <taxon>Bacteria</taxon>
        <taxon>Bacillati</taxon>
        <taxon>Actinomycetota</taxon>
        <taxon>Actinomycetes</taxon>
        <taxon>Kitasatosporales</taxon>
        <taxon>Streptomycetaceae</taxon>
        <taxon>Streptomyces</taxon>
    </lineage>
</organism>
<dbReference type="AlphaFoldDB" id="A0A1E7KLZ5"/>
<dbReference type="OrthoDB" id="366726at2"/>
<dbReference type="PROSITE" id="PS51257">
    <property type="entry name" value="PROKAR_LIPOPROTEIN"/>
    <property type="match status" value="1"/>
</dbReference>
<protein>
    <submittedName>
        <fullName evidence="1">Sugar ABC transporter substrate-binding protein</fullName>
    </submittedName>
</protein>
<dbReference type="PATRIC" id="fig|1075402.3.peg.3144"/>
<dbReference type="Pfam" id="PF01547">
    <property type="entry name" value="SBP_bac_1"/>
    <property type="match status" value="1"/>
</dbReference>
<gene>
    <name evidence="1" type="ORF">AN216_04825</name>
</gene>
<reference evidence="1 2" key="1">
    <citation type="journal article" date="2016" name="Front. Microbiol.">
        <title>Comparative Genomics Analysis of Streptomyces Species Reveals Their Adaptation to the Marine Environment and Their Diversity at the Genomic Level.</title>
        <authorList>
            <person name="Tian X."/>
            <person name="Zhang Z."/>
            <person name="Yang T."/>
            <person name="Chen M."/>
            <person name="Li J."/>
            <person name="Chen F."/>
            <person name="Yang J."/>
            <person name="Li W."/>
            <person name="Zhang B."/>
            <person name="Zhang Z."/>
            <person name="Wu J."/>
            <person name="Zhang C."/>
            <person name="Long L."/>
            <person name="Xiao J."/>
        </authorList>
    </citation>
    <scope>NUCLEOTIDE SEQUENCE [LARGE SCALE GENOMIC DNA]</scope>
    <source>
        <strain evidence="1 2">SCSIO 02100</strain>
    </source>
</reference>
<keyword evidence="2" id="KW-1185">Reference proteome</keyword>
<dbReference type="CDD" id="cd13585">
    <property type="entry name" value="PBP2_TMBP_like"/>
    <property type="match status" value="1"/>
</dbReference>
<dbReference type="PANTHER" id="PTHR43649:SF14">
    <property type="entry name" value="BLR3389 PROTEIN"/>
    <property type="match status" value="1"/>
</dbReference>
<dbReference type="InterPro" id="IPR006311">
    <property type="entry name" value="TAT_signal"/>
</dbReference>
<comment type="caution">
    <text evidence="1">The sequence shown here is derived from an EMBL/GenBank/DDBJ whole genome shotgun (WGS) entry which is preliminary data.</text>
</comment>
<dbReference type="Proteomes" id="UP000176101">
    <property type="component" value="Unassembled WGS sequence"/>
</dbReference>
<evidence type="ECO:0000313" key="2">
    <source>
        <dbReference type="Proteomes" id="UP000176101"/>
    </source>
</evidence>
<dbReference type="PROSITE" id="PS51318">
    <property type="entry name" value="TAT"/>
    <property type="match status" value="1"/>
</dbReference>
<dbReference type="RefSeq" id="WP_070195333.1">
    <property type="nucleotide sequence ID" value="NZ_LJGU01000108.1"/>
</dbReference>
<dbReference type="SUPFAM" id="SSF53850">
    <property type="entry name" value="Periplasmic binding protein-like II"/>
    <property type="match status" value="1"/>
</dbReference>
<dbReference type="Gene3D" id="3.40.190.10">
    <property type="entry name" value="Periplasmic binding protein-like II"/>
    <property type="match status" value="1"/>
</dbReference>
<accession>A0A1E7KLZ5</accession>
<dbReference type="InterPro" id="IPR006059">
    <property type="entry name" value="SBP"/>
</dbReference>
<dbReference type="PANTHER" id="PTHR43649">
    <property type="entry name" value="ARABINOSE-BINDING PROTEIN-RELATED"/>
    <property type="match status" value="1"/>
</dbReference>